<feature type="region of interest" description="Disordered" evidence="2">
    <location>
        <begin position="126"/>
        <end position="176"/>
    </location>
</feature>
<proteinExistence type="predicted"/>
<dbReference type="Gene3D" id="3.30.40.220">
    <property type="match status" value="2"/>
</dbReference>
<keyword evidence="1" id="KW-0863">Zinc-finger</keyword>
<accession>A0A836CI67</accession>
<keyword evidence="1" id="KW-0479">Metal-binding</keyword>
<dbReference type="GO" id="GO:0008270">
    <property type="term" value="F:zinc ion binding"/>
    <property type="evidence" value="ECO:0007669"/>
    <property type="project" value="UniProtKB-KW"/>
</dbReference>
<evidence type="ECO:0000256" key="1">
    <source>
        <dbReference type="PROSITE-ProRule" id="PRU00042"/>
    </source>
</evidence>
<dbReference type="AlphaFoldDB" id="A0A836CI67"/>
<keyword evidence="5" id="KW-1185">Reference proteome</keyword>
<feature type="compositionally biased region" description="Polar residues" evidence="2">
    <location>
        <begin position="42"/>
        <end position="63"/>
    </location>
</feature>
<dbReference type="PROSITE" id="PS50157">
    <property type="entry name" value="ZINC_FINGER_C2H2_2"/>
    <property type="match status" value="1"/>
</dbReference>
<keyword evidence="1" id="KW-0862">Zinc</keyword>
<reference evidence="4" key="1">
    <citation type="submission" date="2021-02" db="EMBL/GenBank/DDBJ databases">
        <title>First Annotated Genome of the Yellow-green Alga Tribonema minus.</title>
        <authorList>
            <person name="Mahan K.M."/>
        </authorList>
    </citation>
    <scope>NUCLEOTIDE SEQUENCE</scope>
    <source>
        <strain evidence="4">UTEX B ZZ1240</strain>
    </source>
</reference>
<evidence type="ECO:0000259" key="3">
    <source>
        <dbReference type="PROSITE" id="PS50157"/>
    </source>
</evidence>
<feature type="compositionally biased region" description="Low complexity" evidence="2">
    <location>
        <begin position="71"/>
        <end position="82"/>
    </location>
</feature>
<evidence type="ECO:0000256" key="2">
    <source>
        <dbReference type="SAM" id="MobiDB-lite"/>
    </source>
</evidence>
<feature type="compositionally biased region" description="Basic residues" evidence="2">
    <location>
        <begin position="147"/>
        <end position="158"/>
    </location>
</feature>
<feature type="domain" description="C2H2-type" evidence="3">
    <location>
        <begin position="84"/>
        <end position="111"/>
    </location>
</feature>
<dbReference type="InterPro" id="IPR013087">
    <property type="entry name" value="Znf_C2H2_type"/>
</dbReference>
<feature type="compositionally biased region" description="Basic and acidic residues" evidence="2">
    <location>
        <begin position="159"/>
        <end position="173"/>
    </location>
</feature>
<protein>
    <recommendedName>
        <fullName evidence="3">C2H2-type domain-containing protein</fullName>
    </recommendedName>
</protein>
<dbReference type="EMBL" id="JAFCMP010000090">
    <property type="protein sequence ID" value="KAG5187480.1"/>
    <property type="molecule type" value="Genomic_DNA"/>
</dbReference>
<sequence>MPNLEIQQRIININSHNYNLNFSMLILCDHSHNQSCKRKHTSGATINRMQSSTTREQQGSGTPSLVDGRAASTDATPTSPTCTHTCDLCSRKFKNRQGLSLHKHGHKLGKATAGLDLKAMQKIYQKRHNEKPKTKQVRQAYQQSARGKAKSKKAKAKYRSSEHGKHKEKETRKAYQVTARAKAVRKARERTPAAKAKTGAKNVAYRASRQGFLTVMMLTTKASAKRRGLAFDLDHDFFHQQAYKQGDLCYYSKLPMAFKSLSDWQSSPERVDPALGYTKDNVVLVCLEFNNAKQWTFEMFQRTFVEAHHLLNSNDVSSIATSILTAPVMGRPGILRQRMERRMIDDVEQKRCNSCQEWFSSRECRLCIRARQVTPRAKMMTLVRGTRNSAVLRGNRGRSDAAVHALDLDALTDMYLAQQGLCYYSNMPLKFSGDYTLSVERLDTSKGYTRGNCVLICIEFQGNDHSVQGLGNEYRTGNHVRSGGWSKDKFEMVRAHAISHYQDQQLEEEMDLLANECQQLLWDIMRMVTAHSSKVPASSVVQNVMQTMHCDEAFGIQRATHLAYLRNCYMQALGSDSYKAIISRKVGVYEERAACDALVHYRTLTRNVVISAFTPLQKIEYYALRKTGIWKHTN</sequence>
<feature type="region of interest" description="Disordered" evidence="2">
    <location>
        <begin position="37"/>
        <end position="82"/>
    </location>
</feature>
<evidence type="ECO:0000313" key="4">
    <source>
        <dbReference type="EMBL" id="KAG5187480.1"/>
    </source>
</evidence>
<dbReference type="PROSITE" id="PS00028">
    <property type="entry name" value="ZINC_FINGER_C2H2_1"/>
    <property type="match status" value="1"/>
</dbReference>
<comment type="caution">
    <text evidence="4">The sequence shown here is derived from an EMBL/GenBank/DDBJ whole genome shotgun (WGS) entry which is preliminary data.</text>
</comment>
<name>A0A836CI67_9STRA</name>
<evidence type="ECO:0000313" key="5">
    <source>
        <dbReference type="Proteomes" id="UP000664859"/>
    </source>
</evidence>
<gene>
    <name evidence="4" type="ORF">JKP88DRAFT_243980</name>
</gene>
<dbReference type="Proteomes" id="UP000664859">
    <property type="component" value="Unassembled WGS sequence"/>
</dbReference>
<organism evidence="4 5">
    <name type="scientific">Tribonema minus</name>
    <dbReference type="NCBI Taxonomy" id="303371"/>
    <lineage>
        <taxon>Eukaryota</taxon>
        <taxon>Sar</taxon>
        <taxon>Stramenopiles</taxon>
        <taxon>Ochrophyta</taxon>
        <taxon>PX clade</taxon>
        <taxon>Xanthophyceae</taxon>
        <taxon>Tribonematales</taxon>
        <taxon>Tribonemataceae</taxon>
        <taxon>Tribonema</taxon>
    </lineage>
</organism>
<feature type="compositionally biased region" description="Basic residues" evidence="2">
    <location>
        <begin position="126"/>
        <end position="136"/>
    </location>
</feature>
<dbReference type="OrthoDB" id="10682063at2759"/>